<dbReference type="EMBL" id="JABTEG010000012">
    <property type="protein sequence ID" value="KAG4304053.1"/>
    <property type="molecule type" value="Genomic_DNA"/>
</dbReference>
<dbReference type="Proteomes" id="UP000768646">
    <property type="component" value="Unassembled WGS sequence"/>
</dbReference>
<comment type="caution">
    <text evidence="1">The sequence shown here is derived from an EMBL/GenBank/DDBJ whole genome shotgun (WGS) entry which is preliminary data.</text>
</comment>
<sequence length="103" mass="11247">MVHTISSLCEFQEKISSSCLVVVDFFATWCGPCRAIAPKFTELSEKYPAAVFLKVDVDQNSDIASQQNVTAMPTFVLFKCGCRIAEIIGASPDKLEKAIVANL</sequence>
<reference evidence="1 2" key="1">
    <citation type="journal article" date="2021" name="Commun. Biol.">
        <title>Genomic insights into the host specific adaptation of the Pneumocystis genus.</title>
        <authorList>
            <person name="Cisse O.H."/>
            <person name="Ma L."/>
            <person name="Dekker J.P."/>
            <person name="Khil P.P."/>
            <person name="Youn J.-H."/>
            <person name="Brenchley J.M."/>
            <person name="Blair R."/>
            <person name="Pahar B."/>
            <person name="Chabe M."/>
            <person name="Van Rompay K.K.A."/>
            <person name="Keesler R."/>
            <person name="Sukura A."/>
            <person name="Hirsch V."/>
            <person name="Kutty G."/>
            <person name="Liu Y."/>
            <person name="Peng L."/>
            <person name="Chen J."/>
            <person name="Song J."/>
            <person name="Weissenbacher-Lang C."/>
            <person name="Xu J."/>
            <person name="Upham N.S."/>
            <person name="Stajich J.E."/>
            <person name="Cuomo C.A."/>
            <person name="Cushion M.T."/>
            <person name="Kovacs J.A."/>
        </authorList>
    </citation>
    <scope>NUCLEOTIDE SEQUENCE [LARGE SCALE GENOMIC DNA]</scope>
    <source>
        <strain evidence="1 2">RABM</strain>
    </source>
</reference>
<evidence type="ECO:0000313" key="1">
    <source>
        <dbReference type="EMBL" id="KAG4304053.1"/>
    </source>
</evidence>
<name>A0ACB7CAU7_9ASCO</name>
<evidence type="ECO:0000313" key="2">
    <source>
        <dbReference type="Proteomes" id="UP000768646"/>
    </source>
</evidence>
<gene>
    <name evidence="1" type="ORF">PORY_002576</name>
</gene>
<proteinExistence type="predicted"/>
<organism evidence="1 2">
    <name type="scientific">Pneumocystis oryctolagi</name>
    <dbReference type="NCBI Taxonomy" id="42067"/>
    <lineage>
        <taxon>Eukaryota</taxon>
        <taxon>Fungi</taxon>
        <taxon>Dikarya</taxon>
        <taxon>Ascomycota</taxon>
        <taxon>Taphrinomycotina</taxon>
        <taxon>Pneumocystomycetes</taxon>
        <taxon>Pneumocystaceae</taxon>
        <taxon>Pneumocystis</taxon>
    </lineage>
</organism>
<protein>
    <submittedName>
        <fullName evidence="1">Uncharacterized protein</fullName>
    </submittedName>
</protein>
<accession>A0ACB7CAU7</accession>
<keyword evidence="2" id="KW-1185">Reference proteome</keyword>